<dbReference type="AlphaFoldDB" id="K2QN06"/>
<proteinExistence type="predicted"/>
<dbReference type="eggNOG" id="ENOG50342N7">
    <property type="taxonomic scope" value="Bacteria"/>
</dbReference>
<keyword evidence="2" id="KW-1185">Reference proteome</keyword>
<accession>K2QN06</accession>
<dbReference type="OrthoDB" id="1448188at2"/>
<reference evidence="1 2" key="1">
    <citation type="journal article" date="2012" name="J. Bacteriol.">
        <title>Genome Sequence of Galbibacter marinum Type Strain ck-I2-15.</title>
        <authorList>
            <person name="Lai Q."/>
            <person name="Li C."/>
            <person name="Shao Z."/>
        </authorList>
    </citation>
    <scope>NUCLEOTIDE SEQUENCE [LARGE SCALE GENOMIC DNA]</scope>
    <source>
        <strain evidence="2">ck-I2-15</strain>
    </source>
</reference>
<sequence>MKSQINSLEDAFKAQGIDSNVRPDVSNLPEEFQKHTILNFELDVLIMALNSEGLDKTWMPDYSDFSQPKYEHWYDYSSASGWSLSGVVLWPANTYCGSRRVFRTREIAWDAWERFSELFKAAL</sequence>
<organism evidence="1 2">
    <name type="scientific">Galbibacter marinus</name>
    <dbReference type="NCBI Taxonomy" id="555500"/>
    <lineage>
        <taxon>Bacteria</taxon>
        <taxon>Pseudomonadati</taxon>
        <taxon>Bacteroidota</taxon>
        <taxon>Flavobacteriia</taxon>
        <taxon>Flavobacteriales</taxon>
        <taxon>Flavobacteriaceae</taxon>
        <taxon>Galbibacter</taxon>
    </lineage>
</organism>
<evidence type="ECO:0000313" key="2">
    <source>
        <dbReference type="Proteomes" id="UP000007364"/>
    </source>
</evidence>
<dbReference type="Proteomes" id="UP000007364">
    <property type="component" value="Unassembled WGS sequence"/>
</dbReference>
<comment type="caution">
    <text evidence="1">The sequence shown here is derived from an EMBL/GenBank/DDBJ whole genome shotgun (WGS) entry which is preliminary data.</text>
</comment>
<evidence type="ECO:0000313" key="1">
    <source>
        <dbReference type="EMBL" id="EKF56212.1"/>
    </source>
</evidence>
<dbReference type="EMBL" id="AMSG01000002">
    <property type="protein sequence ID" value="EKF56212.1"/>
    <property type="molecule type" value="Genomic_DNA"/>
</dbReference>
<gene>
    <name evidence="1" type="ORF">I215_01778</name>
</gene>
<name>K2QN06_9FLAO</name>
<dbReference type="RefSeq" id="WP_008990231.1">
    <property type="nucleotide sequence ID" value="NZ_AMSG01000002.1"/>
</dbReference>
<dbReference type="STRING" id="555500.I215_01778"/>
<protein>
    <submittedName>
        <fullName evidence="1">Uncharacterized protein</fullName>
    </submittedName>
</protein>